<keyword evidence="7" id="KW-1185">Reference proteome</keyword>
<dbReference type="PANTHER" id="PTHR43046">
    <property type="entry name" value="GDP-MANNOSE MANNOSYL HYDROLASE"/>
    <property type="match status" value="1"/>
</dbReference>
<dbReference type="PANTHER" id="PTHR43046:SF16">
    <property type="entry name" value="ADP-RIBOSE PYROPHOSPHATASE YJHB-RELATED"/>
    <property type="match status" value="1"/>
</dbReference>
<evidence type="ECO:0000313" key="7">
    <source>
        <dbReference type="Proteomes" id="UP001597145"/>
    </source>
</evidence>
<dbReference type="EMBL" id="JBHUCP010000007">
    <property type="protein sequence ID" value="MFD1530362.1"/>
    <property type="molecule type" value="Genomic_DNA"/>
</dbReference>
<dbReference type="Gene3D" id="3.90.79.10">
    <property type="entry name" value="Nucleoside Triphosphate Pyrophosphohydrolase"/>
    <property type="match status" value="1"/>
</dbReference>
<evidence type="ECO:0000256" key="3">
    <source>
        <dbReference type="ARBA" id="ARBA00022801"/>
    </source>
</evidence>
<dbReference type="PRINTS" id="PR00502">
    <property type="entry name" value="NUDIXFAMILY"/>
</dbReference>
<proteinExistence type="inferred from homology"/>
<keyword evidence="3 4" id="KW-0378">Hydrolase</keyword>
<evidence type="ECO:0000256" key="4">
    <source>
        <dbReference type="RuleBase" id="RU003476"/>
    </source>
</evidence>
<dbReference type="PROSITE" id="PS51462">
    <property type="entry name" value="NUDIX"/>
    <property type="match status" value="1"/>
</dbReference>
<reference evidence="7" key="1">
    <citation type="journal article" date="2019" name="Int. J. Syst. Evol. Microbiol.">
        <title>The Global Catalogue of Microorganisms (GCM) 10K type strain sequencing project: providing services to taxonomists for standard genome sequencing and annotation.</title>
        <authorList>
            <consortium name="The Broad Institute Genomics Platform"/>
            <consortium name="The Broad Institute Genome Sequencing Center for Infectious Disease"/>
            <person name="Wu L."/>
            <person name="Ma J."/>
        </authorList>
    </citation>
    <scope>NUCLEOTIDE SEQUENCE [LARGE SCALE GENOMIC DNA]</scope>
    <source>
        <strain evidence="7">JCM 12165</strain>
    </source>
</reference>
<evidence type="ECO:0000256" key="2">
    <source>
        <dbReference type="ARBA" id="ARBA00005582"/>
    </source>
</evidence>
<evidence type="ECO:0000313" key="6">
    <source>
        <dbReference type="EMBL" id="MFD1530362.1"/>
    </source>
</evidence>
<dbReference type="InterPro" id="IPR000086">
    <property type="entry name" value="NUDIX_hydrolase_dom"/>
</dbReference>
<evidence type="ECO:0000256" key="1">
    <source>
        <dbReference type="ARBA" id="ARBA00001946"/>
    </source>
</evidence>
<sequence length="174" mass="18875">MTDVSITPGPGRHGGRVARRVHFHDPDAPVATVVAPSVFVAVREVQGRLLLVRRADSGAWELPGGRVDVGESAVEAAVRETAEEAGLQVRITGFVGLFTDPAHVVRAASGGQVRQQFVVCFHGWSEWRRPRPDGREIAEAAWFDPSDVTALRLESGARRWIHHALAGASEPHLE</sequence>
<comment type="caution">
    <text evidence="6">The sequence shown here is derived from an EMBL/GenBank/DDBJ whole genome shotgun (WGS) entry which is preliminary data.</text>
</comment>
<dbReference type="Pfam" id="PF00293">
    <property type="entry name" value="NUDIX"/>
    <property type="match status" value="1"/>
</dbReference>
<evidence type="ECO:0000259" key="5">
    <source>
        <dbReference type="PROSITE" id="PS51462"/>
    </source>
</evidence>
<protein>
    <submittedName>
        <fullName evidence="6">NUDIX hydrolase</fullName>
    </submittedName>
</protein>
<dbReference type="InterPro" id="IPR020084">
    <property type="entry name" value="NUDIX_hydrolase_CS"/>
</dbReference>
<name>A0ABW4FMY7_9PSEU</name>
<organism evidence="6 7">
    <name type="scientific">Pseudonocardia aurantiaca</name>
    <dbReference type="NCBI Taxonomy" id="75290"/>
    <lineage>
        <taxon>Bacteria</taxon>
        <taxon>Bacillati</taxon>
        <taxon>Actinomycetota</taxon>
        <taxon>Actinomycetes</taxon>
        <taxon>Pseudonocardiales</taxon>
        <taxon>Pseudonocardiaceae</taxon>
        <taxon>Pseudonocardia</taxon>
    </lineage>
</organism>
<dbReference type="Proteomes" id="UP001597145">
    <property type="component" value="Unassembled WGS sequence"/>
</dbReference>
<dbReference type="InterPro" id="IPR020476">
    <property type="entry name" value="Nudix_hydrolase"/>
</dbReference>
<dbReference type="PROSITE" id="PS00893">
    <property type="entry name" value="NUDIX_BOX"/>
    <property type="match status" value="1"/>
</dbReference>
<dbReference type="GO" id="GO:0016787">
    <property type="term" value="F:hydrolase activity"/>
    <property type="evidence" value="ECO:0007669"/>
    <property type="project" value="UniProtKB-KW"/>
</dbReference>
<dbReference type="InterPro" id="IPR015797">
    <property type="entry name" value="NUDIX_hydrolase-like_dom_sf"/>
</dbReference>
<dbReference type="SUPFAM" id="SSF55811">
    <property type="entry name" value="Nudix"/>
    <property type="match status" value="1"/>
</dbReference>
<dbReference type="RefSeq" id="WP_343980088.1">
    <property type="nucleotide sequence ID" value="NZ_BAAAJG010000011.1"/>
</dbReference>
<gene>
    <name evidence="6" type="ORF">ACFSCY_13000</name>
</gene>
<accession>A0ABW4FMY7</accession>
<comment type="cofactor">
    <cofactor evidence="1">
        <name>Mg(2+)</name>
        <dbReference type="ChEBI" id="CHEBI:18420"/>
    </cofactor>
</comment>
<comment type="similarity">
    <text evidence="2 4">Belongs to the Nudix hydrolase family.</text>
</comment>
<feature type="domain" description="Nudix hydrolase" evidence="5">
    <location>
        <begin position="31"/>
        <end position="169"/>
    </location>
</feature>